<gene>
    <name evidence="2" type="ORF">FWK35_00004158</name>
</gene>
<evidence type="ECO:0000313" key="2">
    <source>
        <dbReference type="EMBL" id="KAF0761316.1"/>
    </source>
</evidence>
<dbReference type="Proteomes" id="UP000478052">
    <property type="component" value="Unassembled WGS sequence"/>
</dbReference>
<dbReference type="InterPro" id="IPR012337">
    <property type="entry name" value="RNaseH-like_sf"/>
</dbReference>
<dbReference type="Pfam" id="PF05699">
    <property type="entry name" value="Dimer_Tnp_hAT"/>
    <property type="match status" value="1"/>
</dbReference>
<comment type="caution">
    <text evidence="2">The sequence shown here is derived from an EMBL/GenBank/DDBJ whole genome shotgun (WGS) entry which is preliminary data.</text>
</comment>
<protein>
    <submittedName>
        <fullName evidence="2">Zinc finger BED domain-containing protein 1-like</fullName>
    </submittedName>
</protein>
<dbReference type="SUPFAM" id="SSF53098">
    <property type="entry name" value="Ribonuclease H-like"/>
    <property type="match status" value="1"/>
</dbReference>
<feature type="domain" description="HAT C-terminal dimerisation" evidence="1">
    <location>
        <begin position="67"/>
        <end position="116"/>
    </location>
</feature>
<sequence>MATILNQKGWYYVDCSIYTLLDPRFKKHGFFDARKLNIAIGYINQTRYKSTTNINFFEIPIPNVSSEIWRVNENPLLWWSERKYIYPQLYEIVKSLLCLIATPVSCKHIFSKAGQVNYHFSEEYPDIPSYTVFIIYMNG</sequence>
<dbReference type="EMBL" id="VUJU01002433">
    <property type="protein sequence ID" value="KAF0761316.1"/>
    <property type="molecule type" value="Genomic_DNA"/>
</dbReference>
<name>A0A6G0YU95_APHCR</name>
<keyword evidence="3" id="KW-1185">Reference proteome</keyword>
<accession>A0A6G0YU95</accession>
<evidence type="ECO:0000313" key="3">
    <source>
        <dbReference type="Proteomes" id="UP000478052"/>
    </source>
</evidence>
<dbReference type="InterPro" id="IPR008906">
    <property type="entry name" value="HATC_C_dom"/>
</dbReference>
<evidence type="ECO:0000259" key="1">
    <source>
        <dbReference type="Pfam" id="PF05699"/>
    </source>
</evidence>
<reference evidence="2 3" key="1">
    <citation type="submission" date="2019-08" db="EMBL/GenBank/DDBJ databases">
        <title>Whole genome of Aphis craccivora.</title>
        <authorList>
            <person name="Voronova N.V."/>
            <person name="Shulinski R.S."/>
            <person name="Bandarenka Y.V."/>
            <person name="Zhorov D.G."/>
            <person name="Warner D."/>
        </authorList>
    </citation>
    <scope>NUCLEOTIDE SEQUENCE [LARGE SCALE GENOMIC DNA]</scope>
    <source>
        <strain evidence="2">180601</strain>
        <tissue evidence="2">Whole Body</tissue>
    </source>
</reference>
<dbReference type="AlphaFoldDB" id="A0A6G0YU95"/>
<proteinExistence type="predicted"/>
<organism evidence="2 3">
    <name type="scientific">Aphis craccivora</name>
    <name type="common">Cowpea aphid</name>
    <dbReference type="NCBI Taxonomy" id="307492"/>
    <lineage>
        <taxon>Eukaryota</taxon>
        <taxon>Metazoa</taxon>
        <taxon>Ecdysozoa</taxon>
        <taxon>Arthropoda</taxon>
        <taxon>Hexapoda</taxon>
        <taxon>Insecta</taxon>
        <taxon>Pterygota</taxon>
        <taxon>Neoptera</taxon>
        <taxon>Paraneoptera</taxon>
        <taxon>Hemiptera</taxon>
        <taxon>Sternorrhyncha</taxon>
        <taxon>Aphidomorpha</taxon>
        <taxon>Aphidoidea</taxon>
        <taxon>Aphididae</taxon>
        <taxon>Aphidini</taxon>
        <taxon>Aphis</taxon>
        <taxon>Aphis</taxon>
    </lineage>
</organism>
<dbReference type="OrthoDB" id="1607513at2759"/>
<dbReference type="GO" id="GO:0046983">
    <property type="term" value="F:protein dimerization activity"/>
    <property type="evidence" value="ECO:0007669"/>
    <property type="project" value="InterPro"/>
</dbReference>